<dbReference type="GO" id="GO:0005834">
    <property type="term" value="C:heterotrimeric G-protein complex"/>
    <property type="evidence" value="ECO:0007669"/>
    <property type="project" value="TreeGrafter"/>
</dbReference>
<dbReference type="GO" id="GO:0046872">
    <property type="term" value="F:metal ion binding"/>
    <property type="evidence" value="ECO:0007669"/>
    <property type="project" value="UniProtKB-KW"/>
</dbReference>
<accession>A0A4Y7T3C3</accession>
<name>A0A4Y7T3C3_COPMI</name>
<feature type="binding site" evidence="5">
    <location>
        <begin position="58"/>
        <end position="63"/>
    </location>
    <ligand>
        <name>GTP</name>
        <dbReference type="ChEBI" id="CHEBI:37565"/>
    </ligand>
</feature>
<evidence type="ECO:0000256" key="1">
    <source>
        <dbReference type="ARBA" id="ARBA00022723"/>
    </source>
</evidence>
<feature type="binding site" evidence="5">
    <location>
        <begin position="345"/>
        <end position="348"/>
    </location>
    <ligand>
        <name>GTP</name>
        <dbReference type="ChEBI" id="CHEBI:37565"/>
    </ligand>
</feature>
<dbReference type="GO" id="GO:0003924">
    <property type="term" value="F:GTPase activity"/>
    <property type="evidence" value="ECO:0007669"/>
    <property type="project" value="InterPro"/>
</dbReference>
<dbReference type="OrthoDB" id="5817230at2759"/>
<sequence length="434" mass="49272">MGEPGTKSRSSRRPSSAPNLTMPNEVSERIDEEIKREAAALREAKRKEVQVLLLGQAESGKSTLQKQFQLLYAGQALESERPSWRPVVYLNIIKALRMILSELEFEFQARKPDDPHTSDSVIAEINRLRTALLPLVSIEDSLASEINGGVSIPGGRSGAFVRSGWQKQVRSEQQSSVSEPLFVRLPETAHLAAKSISRSADDIKALWRHDTVQHFIENKTIRLEESASFFLSHVDRIREPGYLPTTDDILRVRLRTLGVIEHNFAVALGTKTYNWRLFDVGGARQAWVPYFDEAVSIIFLAPISAFDQYLEEDPRVNRIDDSLQLFTSICQNKIFKDVHLVLMLNKTDLLKKKLASGIKIRKYITSYSDRPNTYEAAASYFRSHFVHSHRKHSDVGRTLYHHFTSMLDVKATQKIIVDVGESILQKHIKRVGLI</sequence>
<evidence type="ECO:0000256" key="5">
    <source>
        <dbReference type="PIRSR" id="PIRSR601019-1"/>
    </source>
</evidence>
<dbReference type="Proteomes" id="UP000298030">
    <property type="component" value="Unassembled WGS sequence"/>
</dbReference>
<feature type="binding site" evidence="6">
    <location>
        <position position="62"/>
    </location>
    <ligand>
        <name>Mg(2+)</name>
        <dbReference type="ChEBI" id="CHEBI:18420"/>
    </ligand>
</feature>
<dbReference type="Gene3D" id="3.40.50.300">
    <property type="entry name" value="P-loop containing nucleotide triphosphate hydrolases"/>
    <property type="match status" value="2"/>
</dbReference>
<dbReference type="Pfam" id="PF00503">
    <property type="entry name" value="G-alpha"/>
    <property type="match status" value="1"/>
</dbReference>
<dbReference type="Gene3D" id="1.10.400.10">
    <property type="entry name" value="GI Alpha 1, domain 2-like"/>
    <property type="match status" value="2"/>
</dbReference>
<feature type="binding site" evidence="6">
    <location>
        <position position="256"/>
    </location>
    <ligand>
        <name>Mg(2+)</name>
        <dbReference type="ChEBI" id="CHEBI:18420"/>
    </ligand>
</feature>
<feature type="binding site" evidence="5">
    <location>
        <begin position="250"/>
        <end position="256"/>
    </location>
    <ligand>
        <name>GTP</name>
        <dbReference type="ChEBI" id="CHEBI:37565"/>
    </ligand>
</feature>
<feature type="region of interest" description="Disordered" evidence="7">
    <location>
        <begin position="1"/>
        <end position="29"/>
    </location>
</feature>
<dbReference type="SMART" id="SM00275">
    <property type="entry name" value="G_alpha"/>
    <property type="match status" value="1"/>
</dbReference>
<evidence type="ECO:0000313" key="9">
    <source>
        <dbReference type="Proteomes" id="UP000298030"/>
    </source>
</evidence>
<keyword evidence="1 6" id="KW-0479">Metal-binding</keyword>
<dbReference type="GO" id="GO:0007188">
    <property type="term" value="P:adenylate cyclase-modulating G protein-coupled receptor signaling pathway"/>
    <property type="evidence" value="ECO:0007669"/>
    <property type="project" value="TreeGrafter"/>
</dbReference>
<dbReference type="GO" id="GO:0005525">
    <property type="term" value="F:GTP binding"/>
    <property type="evidence" value="ECO:0007669"/>
    <property type="project" value="UniProtKB-KW"/>
</dbReference>
<keyword evidence="2 5" id="KW-0547">Nucleotide-binding</keyword>
<reference evidence="8 9" key="1">
    <citation type="journal article" date="2019" name="Nat. Ecol. Evol.">
        <title>Megaphylogeny resolves global patterns of mushroom evolution.</title>
        <authorList>
            <person name="Varga T."/>
            <person name="Krizsan K."/>
            <person name="Foldi C."/>
            <person name="Dima B."/>
            <person name="Sanchez-Garcia M."/>
            <person name="Sanchez-Ramirez S."/>
            <person name="Szollosi G.J."/>
            <person name="Szarkandi J.G."/>
            <person name="Papp V."/>
            <person name="Albert L."/>
            <person name="Andreopoulos W."/>
            <person name="Angelini C."/>
            <person name="Antonin V."/>
            <person name="Barry K.W."/>
            <person name="Bougher N.L."/>
            <person name="Buchanan P."/>
            <person name="Buyck B."/>
            <person name="Bense V."/>
            <person name="Catcheside P."/>
            <person name="Chovatia M."/>
            <person name="Cooper J."/>
            <person name="Damon W."/>
            <person name="Desjardin D."/>
            <person name="Finy P."/>
            <person name="Geml J."/>
            <person name="Haridas S."/>
            <person name="Hughes K."/>
            <person name="Justo A."/>
            <person name="Karasinski D."/>
            <person name="Kautmanova I."/>
            <person name="Kiss B."/>
            <person name="Kocsube S."/>
            <person name="Kotiranta H."/>
            <person name="LaButti K.M."/>
            <person name="Lechner B.E."/>
            <person name="Liimatainen K."/>
            <person name="Lipzen A."/>
            <person name="Lukacs Z."/>
            <person name="Mihaltcheva S."/>
            <person name="Morgado L.N."/>
            <person name="Niskanen T."/>
            <person name="Noordeloos M.E."/>
            <person name="Ohm R.A."/>
            <person name="Ortiz-Santana B."/>
            <person name="Ovrebo C."/>
            <person name="Racz N."/>
            <person name="Riley R."/>
            <person name="Savchenko A."/>
            <person name="Shiryaev A."/>
            <person name="Soop K."/>
            <person name="Spirin V."/>
            <person name="Szebenyi C."/>
            <person name="Tomsovsky M."/>
            <person name="Tulloss R.E."/>
            <person name="Uehling J."/>
            <person name="Grigoriev I.V."/>
            <person name="Vagvolgyi C."/>
            <person name="Papp T."/>
            <person name="Martin F.M."/>
            <person name="Miettinen O."/>
            <person name="Hibbett D.S."/>
            <person name="Nagy L.G."/>
        </authorList>
    </citation>
    <scope>NUCLEOTIDE SEQUENCE [LARGE SCALE GENOMIC DNA]</scope>
    <source>
        <strain evidence="8 9">FP101781</strain>
    </source>
</reference>
<dbReference type="SUPFAM" id="SSF47895">
    <property type="entry name" value="Transducin (alpha subunit), insertion domain"/>
    <property type="match status" value="1"/>
</dbReference>
<dbReference type="CDD" id="cd00066">
    <property type="entry name" value="G-alpha"/>
    <property type="match status" value="1"/>
</dbReference>
<dbReference type="SUPFAM" id="SSF52540">
    <property type="entry name" value="P-loop containing nucleoside triphosphate hydrolases"/>
    <property type="match status" value="1"/>
</dbReference>
<evidence type="ECO:0000256" key="7">
    <source>
        <dbReference type="SAM" id="MobiDB-lite"/>
    </source>
</evidence>
<dbReference type="GO" id="GO:0031683">
    <property type="term" value="F:G-protein beta/gamma-subunit complex binding"/>
    <property type="evidence" value="ECO:0007669"/>
    <property type="project" value="InterPro"/>
</dbReference>
<dbReference type="InterPro" id="IPR011025">
    <property type="entry name" value="GproteinA_insert"/>
</dbReference>
<organism evidence="8 9">
    <name type="scientific">Coprinellus micaceus</name>
    <name type="common">Glistening ink-cap mushroom</name>
    <name type="synonym">Coprinus micaceus</name>
    <dbReference type="NCBI Taxonomy" id="71717"/>
    <lineage>
        <taxon>Eukaryota</taxon>
        <taxon>Fungi</taxon>
        <taxon>Dikarya</taxon>
        <taxon>Basidiomycota</taxon>
        <taxon>Agaricomycotina</taxon>
        <taxon>Agaricomycetes</taxon>
        <taxon>Agaricomycetidae</taxon>
        <taxon>Agaricales</taxon>
        <taxon>Agaricineae</taxon>
        <taxon>Psathyrellaceae</taxon>
        <taxon>Coprinellus</taxon>
    </lineage>
</organism>
<keyword evidence="4" id="KW-0807">Transducer</keyword>
<dbReference type="PANTHER" id="PTHR10218">
    <property type="entry name" value="GTP-BINDING PROTEIN ALPHA SUBUNIT"/>
    <property type="match status" value="1"/>
</dbReference>
<evidence type="ECO:0000313" key="8">
    <source>
        <dbReference type="EMBL" id="TEB28059.1"/>
    </source>
</evidence>
<dbReference type="InterPro" id="IPR001019">
    <property type="entry name" value="Gprotein_alpha_su"/>
</dbReference>
<evidence type="ECO:0000256" key="3">
    <source>
        <dbReference type="ARBA" id="ARBA00023134"/>
    </source>
</evidence>
<keyword evidence="9" id="KW-1185">Reference proteome</keyword>
<protein>
    <submittedName>
        <fullName evidence="8">Guanine nucleotide binding protein, alpha subunit</fullName>
    </submittedName>
</protein>
<dbReference type="GO" id="GO:0005737">
    <property type="term" value="C:cytoplasm"/>
    <property type="evidence" value="ECO:0007669"/>
    <property type="project" value="TreeGrafter"/>
</dbReference>
<dbReference type="InterPro" id="IPR027417">
    <property type="entry name" value="P-loop_NTPase"/>
</dbReference>
<dbReference type="AlphaFoldDB" id="A0A4Y7T3C3"/>
<gene>
    <name evidence="8" type="ORF">FA13DRAFT_1690911</name>
</gene>
<comment type="caution">
    <text evidence="8">The sequence shown here is derived from an EMBL/GenBank/DDBJ whole genome shotgun (WGS) entry which is preliminary data.</text>
</comment>
<dbReference type="STRING" id="71717.A0A4Y7T3C3"/>
<dbReference type="FunFam" id="3.40.50.300:FF:000692">
    <property type="entry name" value="Guanine nucleotide-binding protein subunit alpha"/>
    <property type="match status" value="1"/>
</dbReference>
<evidence type="ECO:0000256" key="6">
    <source>
        <dbReference type="PIRSR" id="PIRSR601019-2"/>
    </source>
</evidence>
<dbReference type="EMBL" id="QPFP01000035">
    <property type="protein sequence ID" value="TEB28059.1"/>
    <property type="molecule type" value="Genomic_DNA"/>
</dbReference>
<dbReference type="PANTHER" id="PTHR10218:SF360">
    <property type="entry name" value="GUANINE NUCLEOTIDE-BINDING PROTEIN SUBUNIT ALPHA HOMOLOG"/>
    <property type="match status" value="1"/>
</dbReference>
<keyword evidence="6" id="KW-0460">Magnesium</keyword>
<proteinExistence type="predicted"/>
<dbReference type="PRINTS" id="PR00318">
    <property type="entry name" value="GPROTEINA"/>
</dbReference>
<evidence type="ECO:0000256" key="2">
    <source>
        <dbReference type="ARBA" id="ARBA00022741"/>
    </source>
</evidence>
<dbReference type="GO" id="GO:0001664">
    <property type="term" value="F:G protein-coupled receptor binding"/>
    <property type="evidence" value="ECO:0007669"/>
    <property type="project" value="TreeGrafter"/>
</dbReference>
<dbReference type="PROSITE" id="PS51882">
    <property type="entry name" value="G_ALPHA"/>
    <property type="match status" value="1"/>
</dbReference>
<keyword evidence="3 5" id="KW-0342">GTP-binding</keyword>
<evidence type="ECO:0000256" key="4">
    <source>
        <dbReference type="ARBA" id="ARBA00023224"/>
    </source>
</evidence>